<keyword evidence="2" id="KW-1185">Reference proteome</keyword>
<sequence length="46" mass="5242">MVNVIAGLIAYTYQDKKPSLNLKTQDLDFLQQPHFLPEEKLAIAII</sequence>
<dbReference type="KEGG" id="nfl:COO91_07093"/>
<evidence type="ECO:0000313" key="1">
    <source>
        <dbReference type="EMBL" id="AUB41055.1"/>
    </source>
</evidence>
<organism evidence="1 2">
    <name type="scientific">Nostoc flagelliforme CCNUN1</name>
    <dbReference type="NCBI Taxonomy" id="2038116"/>
    <lineage>
        <taxon>Bacteria</taxon>
        <taxon>Bacillati</taxon>
        <taxon>Cyanobacteriota</taxon>
        <taxon>Cyanophyceae</taxon>
        <taxon>Nostocales</taxon>
        <taxon>Nostocaceae</taxon>
        <taxon>Nostoc</taxon>
    </lineage>
</organism>
<reference evidence="1 2" key="1">
    <citation type="submission" date="2017-11" db="EMBL/GenBank/DDBJ databases">
        <title>Complete genome of a free-living desiccation-tolerant cyanobacterium and its photosynthetic adaptation to extreme terrestrial habitat.</title>
        <authorList>
            <person name="Shang J."/>
        </authorList>
    </citation>
    <scope>NUCLEOTIDE SEQUENCE [LARGE SCALE GENOMIC DNA]</scope>
    <source>
        <strain evidence="1 2">CCNUN1</strain>
    </source>
</reference>
<dbReference type="RefSeq" id="WP_167407666.1">
    <property type="nucleotide sequence ID" value="NZ_CP024785.1"/>
</dbReference>
<dbReference type="AlphaFoldDB" id="A0A2K8T228"/>
<dbReference type="EMBL" id="CP024785">
    <property type="protein sequence ID" value="AUB41055.1"/>
    <property type="molecule type" value="Genomic_DNA"/>
</dbReference>
<evidence type="ECO:0000313" key="2">
    <source>
        <dbReference type="Proteomes" id="UP000232003"/>
    </source>
</evidence>
<dbReference type="Proteomes" id="UP000232003">
    <property type="component" value="Chromosome"/>
</dbReference>
<accession>A0A2K8T228</accession>
<gene>
    <name evidence="1" type="ORF">COO91_07093</name>
</gene>
<name>A0A2K8T228_9NOSO</name>
<proteinExistence type="predicted"/>
<protein>
    <submittedName>
        <fullName evidence="1">Mobile element protein</fullName>
    </submittedName>
</protein>